<feature type="region of interest" description="Disordered" evidence="2">
    <location>
        <begin position="124"/>
        <end position="166"/>
    </location>
</feature>
<evidence type="ECO:0000259" key="4">
    <source>
        <dbReference type="Pfam" id="PF16729"/>
    </source>
</evidence>
<accession>A0ABU3IA71</accession>
<sequence length="285" mass="29568">MSNNGVEPQPNGAVNQAGGSVNQPGGAVNQPKGTTVCGIIGLVLGGVAALTCFIPLINNISFVLGAVGLVLSIIGLVGTRRGKKSGKALAIVATVLCVISLIVTLWVQKSISDAFDEAGKAFETNQSTSGESDQAGNDGDSSDQAQSDDKDAQGSAKNVQDMEGDLSESHVKIVSAVKEGADVDGKPTVVVTYEWTNKSDENQSFMGLMHSEVFQNGNQLESALITDDSAGSYDVKSEMQNLQPGAKGTATQAFVLKDDSELTVEVSDMFSTSKAKVVGKFNMEG</sequence>
<comment type="caution">
    <text evidence="5">The sequence shown here is derived from an EMBL/GenBank/DDBJ whole genome shotgun (WGS) entry which is preliminary data.</text>
</comment>
<feature type="compositionally biased region" description="Low complexity" evidence="2">
    <location>
        <begin position="136"/>
        <end position="145"/>
    </location>
</feature>
<feature type="transmembrane region" description="Helical" evidence="3">
    <location>
        <begin position="62"/>
        <end position="79"/>
    </location>
</feature>
<dbReference type="InterPro" id="IPR031989">
    <property type="entry name" value="DUF5067"/>
</dbReference>
<proteinExistence type="predicted"/>
<keyword evidence="3" id="KW-1133">Transmembrane helix</keyword>
<feature type="transmembrane region" description="Helical" evidence="3">
    <location>
        <begin position="88"/>
        <end position="107"/>
    </location>
</feature>
<organism evidence="5 6">
    <name type="scientific">Gleimia hominis</name>
    <dbReference type="NCBI Taxonomy" id="595468"/>
    <lineage>
        <taxon>Bacteria</taxon>
        <taxon>Bacillati</taxon>
        <taxon>Actinomycetota</taxon>
        <taxon>Actinomycetes</taxon>
        <taxon>Actinomycetales</taxon>
        <taxon>Actinomycetaceae</taxon>
        <taxon>Gleimia</taxon>
    </lineage>
</organism>
<evidence type="ECO:0000313" key="6">
    <source>
        <dbReference type="Proteomes" id="UP001247542"/>
    </source>
</evidence>
<dbReference type="Proteomes" id="UP001247542">
    <property type="component" value="Unassembled WGS sequence"/>
</dbReference>
<evidence type="ECO:0000256" key="1">
    <source>
        <dbReference type="ARBA" id="ARBA00022729"/>
    </source>
</evidence>
<keyword evidence="1" id="KW-0732">Signal</keyword>
<name>A0ABU3IA71_9ACTO</name>
<keyword evidence="6" id="KW-1185">Reference proteome</keyword>
<dbReference type="RefSeq" id="WP_313272686.1">
    <property type="nucleotide sequence ID" value="NZ_JASXSX010000001.1"/>
</dbReference>
<feature type="transmembrane region" description="Helical" evidence="3">
    <location>
        <begin position="36"/>
        <end position="56"/>
    </location>
</feature>
<dbReference type="Pfam" id="PF16729">
    <property type="entry name" value="DUF5067"/>
    <property type="match status" value="1"/>
</dbReference>
<dbReference type="Gene3D" id="2.60.40.1240">
    <property type="match status" value="1"/>
</dbReference>
<reference evidence="5 6" key="1">
    <citation type="submission" date="2023-06" db="EMBL/GenBank/DDBJ databases">
        <title>Draft genome sequence of Gleimia hominis type strain CCUG 57540T.</title>
        <authorList>
            <person name="Salva-Serra F."/>
            <person name="Cardew S."/>
            <person name="Jensie Markopoulos S."/>
            <person name="Ohlen M."/>
            <person name="Inganas E."/>
            <person name="Svensson-Stadler L."/>
            <person name="Moore E.R.B."/>
        </authorList>
    </citation>
    <scope>NUCLEOTIDE SEQUENCE [LARGE SCALE GENOMIC DNA]</scope>
    <source>
        <strain evidence="5 6">CCUG 57540</strain>
    </source>
</reference>
<evidence type="ECO:0000256" key="3">
    <source>
        <dbReference type="SAM" id="Phobius"/>
    </source>
</evidence>
<dbReference type="InterPro" id="IPR029050">
    <property type="entry name" value="Immunoprotect_excell_Ig-like"/>
</dbReference>
<evidence type="ECO:0000256" key="2">
    <source>
        <dbReference type="SAM" id="MobiDB-lite"/>
    </source>
</evidence>
<protein>
    <submittedName>
        <fullName evidence="5">DUF5067 domain-containing protein</fullName>
    </submittedName>
</protein>
<feature type="domain" description="DUF5067" evidence="4">
    <location>
        <begin position="146"/>
        <end position="268"/>
    </location>
</feature>
<gene>
    <name evidence="5" type="ORF">QS713_04250</name>
</gene>
<feature type="compositionally biased region" description="Polar residues" evidence="2">
    <location>
        <begin position="124"/>
        <end position="135"/>
    </location>
</feature>
<dbReference type="EMBL" id="JASXSX010000001">
    <property type="protein sequence ID" value="MDT3767279.1"/>
    <property type="molecule type" value="Genomic_DNA"/>
</dbReference>
<evidence type="ECO:0000313" key="5">
    <source>
        <dbReference type="EMBL" id="MDT3767279.1"/>
    </source>
</evidence>
<keyword evidence="3" id="KW-0812">Transmembrane</keyword>
<keyword evidence="3" id="KW-0472">Membrane</keyword>